<comment type="caution">
    <text evidence="1">The sequence shown here is derived from an EMBL/GenBank/DDBJ whole genome shotgun (WGS) entry which is preliminary data.</text>
</comment>
<sequence length="38" mass="4772">MYRGILSFNKRFRMMLLTCLIWIPYFIKSKRVKNTFVR</sequence>
<proteinExistence type="predicted"/>
<dbReference type="OrthoDB" id="9155572at2"/>
<protein>
    <submittedName>
        <fullName evidence="1">DUF2569 family protein</fullName>
    </submittedName>
</protein>
<dbReference type="Proteomes" id="UP000448943">
    <property type="component" value="Unassembled WGS sequence"/>
</dbReference>
<dbReference type="InterPro" id="IPR019690">
    <property type="entry name" value="DUF2569"/>
</dbReference>
<accession>A0A6N9Q1R9</accession>
<gene>
    <name evidence="1" type="ORF">ERL59_01465</name>
</gene>
<keyword evidence="2" id="KW-1185">Reference proteome</keyword>
<name>A0A6N9Q1R9_9BACL</name>
<evidence type="ECO:0000313" key="1">
    <source>
        <dbReference type="EMBL" id="NBI27638.1"/>
    </source>
</evidence>
<evidence type="ECO:0000313" key="2">
    <source>
        <dbReference type="Proteomes" id="UP000448943"/>
    </source>
</evidence>
<dbReference type="EMBL" id="SIJB01000004">
    <property type="protein sequence ID" value="NBI27638.1"/>
    <property type="molecule type" value="Genomic_DNA"/>
</dbReference>
<dbReference type="AlphaFoldDB" id="A0A6N9Q1R9"/>
<dbReference type="Pfam" id="PF10754">
    <property type="entry name" value="DUF2569"/>
    <property type="match status" value="1"/>
</dbReference>
<reference evidence="1 2" key="1">
    <citation type="submission" date="2019-01" db="EMBL/GenBank/DDBJ databases">
        <title>Chengkuizengella sp. nov., isolated from deep-sea sediment of East Pacific Ocean.</title>
        <authorList>
            <person name="Yang J."/>
            <person name="Lai Q."/>
            <person name="Shao Z."/>
        </authorList>
    </citation>
    <scope>NUCLEOTIDE SEQUENCE [LARGE SCALE GENOMIC DNA]</scope>
    <source>
        <strain evidence="1 2">YPA3-1-1</strain>
    </source>
</reference>
<organism evidence="1 2">
    <name type="scientific">Chengkuizengella marina</name>
    <dbReference type="NCBI Taxonomy" id="2507566"/>
    <lineage>
        <taxon>Bacteria</taxon>
        <taxon>Bacillati</taxon>
        <taxon>Bacillota</taxon>
        <taxon>Bacilli</taxon>
        <taxon>Bacillales</taxon>
        <taxon>Paenibacillaceae</taxon>
        <taxon>Chengkuizengella</taxon>
    </lineage>
</organism>